<keyword evidence="6 9" id="KW-0560">Oxidoreductase</keyword>
<gene>
    <name evidence="11" type="primary">pflA</name>
    <name evidence="11" type="ORF">IAC95_01370</name>
</gene>
<accession>A0A9D1J855</accession>
<evidence type="ECO:0000256" key="6">
    <source>
        <dbReference type="ARBA" id="ARBA00023002"/>
    </source>
</evidence>
<keyword evidence="4 9" id="KW-0949">S-adenosyl-L-methionine</keyword>
<keyword evidence="7 9" id="KW-0408">Iron</keyword>
<sequence>MKGFVHSFETFGTVDGPGTRFVVFLKGCPMRCKYCHNPDTWTTDNARLLTAEEIVCQAEKYRNYYRNGGVTVSGGEPLAQMDFLTELCTKFKQSGFHVAVDTSGSVFDPNDAALTEKFLRLNEVVDLFLLDIKHIYEKNHIALTGKSNANILSFARFLDRCGKKMWIRYVLVPTINSDRKTLEDTEEFIGSLHNVEKTEVLPYHTLGVEKYRKLGICYPLEGLRTPTEEEIALAKRILNGNSKRGNDV</sequence>
<comment type="caution">
    <text evidence="11">The sequence shown here is derived from an EMBL/GenBank/DDBJ whole genome shotgun (WGS) entry which is preliminary data.</text>
</comment>
<dbReference type="InterPro" id="IPR034457">
    <property type="entry name" value="Organic_radical-activating"/>
</dbReference>
<dbReference type="GO" id="GO:0046872">
    <property type="term" value="F:metal ion binding"/>
    <property type="evidence" value="ECO:0007669"/>
    <property type="project" value="UniProtKB-UniRule"/>
</dbReference>
<name>A0A9D1J855_9BACT</name>
<dbReference type="GO" id="GO:0043365">
    <property type="term" value="F:[formate-C-acetyltransferase]-activating enzyme activity"/>
    <property type="evidence" value="ECO:0007669"/>
    <property type="project" value="UniProtKB-UniRule"/>
</dbReference>
<keyword evidence="11" id="KW-0456">Lyase</keyword>
<evidence type="ECO:0000256" key="2">
    <source>
        <dbReference type="ARBA" id="ARBA00009777"/>
    </source>
</evidence>
<evidence type="ECO:0000256" key="8">
    <source>
        <dbReference type="ARBA" id="ARBA00023014"/>
    </source>
</evidence>
<evidence type="ECO:0000256" key="7">
    <source>
        <dbReference type="ARBA" id="ARBA00023004"/>
    </source>
</evidence>
<dbReference type="SFLD" id="SFLDS00029">
    <property type="entry name" value="Radical_SAM"/>
    <property type="match status" value="1"/>
</dbReference>
<dbReference type="CDD" id="cd01335">
    <property type="entry name" value="Radical_SAM"/>
    <property type="match status" value="1"/>
</dbReference>
<dbReference type="PROSITE" id="PS01087">
    <property type="entry name" value="RADICAL_ACTIVATING"/>
    <property type="match status" value="1"/>
</dbReference>
<dbReference type="InterPro" id="IPR012838">
    <property type="entry name" value="PFL1_activating"/>
</dbReference>
<evidence type="ECO:0000259" key="10">
    <source>
        <dbReference type="PROSITE" id="PS51918"/>
    </source>
</evidence>
<comment type="subcellular location">
    <subcellularLocation>
        <location evidence="9">Cytoplasm</location>
    </subcellularLocation>
</comment>
<comment type="function">
    <text evidence="1">Activation of pyruvate formate-lyase 1 under anaerobic conditions by generation of an organic free radical, using S-adenosylmethionine and reduced flavodoxin as cosubstrates to produce 5'-deoxy-adenosine.</text>
</comment>
<dbReference type="PIRSF" id="PIRSF000371">
    <property type="entry name" value="PFL_act_enz"/>
    <property type="match status" value="1"/>
</dbReference>
<organism evidence="11 12">
    <name type="scientific">Candidatus Fimimonas gallinarum</name>
    <dbReference type="NCBI Taxonomy" id="2840821"/>
    <lineage>
        <taxon>Bacteria</taxon>
        <taxon>Pseudomonadati</taxon>
        <taxon>Myxococcota</taxon>
        <taxon>Myxococcia</taxon>
        <taxon>Myxococcales</taxon>
        <taxon>Cystobacterineae</taxon>
        <taxon>Myxococcaceae</taxon>
        <taxon>Myxococcaceae incertae sedis</taxon>
        <taxon>Candidatus Fimimonas</taxon>
    </lineage>
</organism>
<keyword evidence="11" id="KW-0670">Pyruvate</keyword>
<dbReference type="PANTHER" id="PTHR30352:SF5">
    <property type="entry name" value="PYRUVATE FORMATE-LYASE 1-ACTIVATING ENZYME"/>
    <property type="match status" value="1"/>
</dbReference>
<dbReference type="Pfam" id="PF13353">
    <property type="entry name" value="Fer4_12"/>
    <property type="match status" value="1"/>
</dbReference>
<dbReference type="GO" id="GO:0005737">
    <property type="term" value="C:cytoplasm"/>
    <property type="evidence" value="ECO:0007669"/>
    <property type="project" value="UniProtKB-SubCell"/>
</dbReference>
<proteinExistence type="inferred from homology"/>
<dbReference type="Proteomes" id="UP000824200">
    <property type="component" value="Unassembled WGS sequence"/>
</dbReference>
<comment type="catalytic activity">
    <reaction evidence="9">
        <text>glycyl-[formate C-acetyltransferase] + reduced [flavodoxin] + S-adenosyl-L-methionine = glycin-2-yl radical-[formate C-acetyltransferase] + semiquinone [flavodoxin] + 5'-deoxyadenosine + L-methionine + H(+)</text>
        <dbReference type="Rhea" id="RHEA:19225"/>
        <dbReference type="Rhea" id="RHEA-COMP:10622"/>
        <dbReference type="Rhea" id="RHEA-COMP:12190"/>
        <dbReference type="Rhea" id="RHEA-COMP:12191"/>
        <dbReference type="Rhea" id="RHEA-COMP:14480"/>
        <dbReference type="ChEBI" id="CHEBI:15378"/>
        <dbReference type="ChEBI" id="CHEBI:17319"/>
        <dbReference type="ChEBI" id="CHEBI:29947"/>
        <dbReference type="ChEBI" id="CHEBI:32722"/>
        <dbReference type="ChEBI" id="CHEBI:57618"/>
        <dbReference type="ChEBI" id="CHEBI:57844"/>
        <dbReference type="ChEBI" id="CHEBI:59789"/>
        <dbReference type="ChEBI" id="CHEBI:140311"/>
        <dbReference type="EC" id="1.97.1.4"/>
    </reaction>
</comment>
<dbReference type="InterPro" id="IPR012839">
    <property type="entry name" value="Organic_radical_activase"/>
</dbReference>
<dbReference type="AlphaFoldDB" id="A0A9D1J855"/>
<dbReference type="PANTHER" id="PTHR30352">
    <property type="entry name" value="PYRUVATE FORMATE-LYASE-ACTIVATING ENZYME"/>
    <property type="match status" value="1"/>
</dbReference>
<dbReference type="InterPro" id="IPR013785">
    <property type="entry name" value="Aldolase_TIM"/>
</dbReference>
<evidence type="ECO:0000256" key="5">
    <source>
        <dbReference type="ARBA" id="ARBA00022723"/>
    </source>
</evidence>
<evidence type="ECO:0000256" key="9">
    <source>
        <dbReference type="RuleBase" id="RU362053"/>
    </source>
</evidence>
<protein>
    <recommendedName>
        <fullName evidence="9">Pyruvate formate-lyase-activating enzyme</fullName>
        <ecNumber evidence="9">1.97.1.4</ecNumber>
    </recommendedName>
</protein>
<dbReference type="InterPro" id="IPR007197">
    <property type="entry name" value="rSAM"/>
</dbReference>
<reference evidence="11" key="2">
    <citation type="journal article" date="2021" name="PeerJ">
        <title>Extensive microbial diversity within the chicken gut microbiome revealed by metagenomics and culture.</title>
        <authorList>
            <person name="Gilroy R."/>
            <person name="Ravi A."/>
            <person name="Getino M."/>
            <person name="Pursley I."/>
            <person name="Horton D.L."/>
            <person name="Alikhan N.F."/>
            <person name="Baker D."/>
            <person name="Gharbi K."/>
            <person name="Hall N."/>
            <person name="Watson M."/>
            <person name="Adriaenssens E.M."/>
            <person name="Foster-Nyarko E."/>
            <person name="Jarju S."/>
            <person name="Secka A."/>
            <person name="Antonio M."/>
            <person name="Oren A."/>
            <person name="Chaudhuri R.R."/>
            <person name="La Ragione R."/>
            <person name="Hildebrand F."/>
            <person name="Pallen M.J."/>
        </authorList>
    </citation>
    <scope>NUCLEOTIDE SEQUENCE</scope>
    <source>
        <strain evidence="11">CHK121-14286</strain>
    </source>
</reference>
<keyword evidence="5 9" id="KW-0479">Metal-binding</keyword>
<evidence type="ECO:0000313" key="11">
    <source>
        <dbReference type="EMBL" id="HIR65527.1"/>
    </source>
</evidence>
<dbReference type="EC" id="1.97.1.4" evidence="9"/>
<feature type="domain" description="Radical SAM core" evidence="10">
    <location>
        <begin position="14"/>
        <end position="241"/>
    </location>
</feature>
<dbReference type="EMBL" id="DVHL01000012">
    <property type="protein sequence ID" value="HIR65527.1"/>
    <property type="molecule type" value="Genomic_DNA"/>
</dbReference>
<evidence type="ECO:0000313" key="12">
    <source>
        <dbReference type="Proteomes" id="UP000824200"/>
    </source>
</evidence>
<dbReference type="PROSITE" id="PS51918">
    <property type="entry name" value="RADICAL_SAM"/>
    <property type="match status" value="1"/>
</dbReference>
<dbReference type="SFLD" id="SFLDG01066">
    <property type="entry name" value="organic_radical-activating_enz"/>
    <property type="match status" value="1"/>
</dbReference>
<evidence type="ECO:0000256" key="1">
    <source>
        <dbReference type="ARBA" id="ARBA00002918"/>
    </source>
</evidence>
<keyword evidence="9" id="KW-0963">Cytoplasm</keyword>
<dbReference type="InterPro" id="IPR058240">
    <property type="entry name" value="rSAM_sf"/>
</dbReference>
<comment type="cofactor">
    <cofactor evidence="9">
        <name>[4Fe-4S] cluster</name>
        <dbReference type="ChEBI" id="CHEBI:49883"/>
    </cofactor>
    <text evidence="9">Binds 1 [4Fe-4S] cluster. The cluster is coordinated with 3 cysteines and an exchangeable S-adenosyl-L-methionine.</text>
</comment>
<dbReference type="GO" id="GO:0051539">
    <property type="term" value="F:4 iron, 4 sulfur cluster binding"/>
    <property type="evidence" value="ECO:0007669"/>
    <property type="project" value="UniProtKB-UniRule"/>
</dbReference>
<keyword evidence="3 9" id="KW-0004">4Fe-4S</keyword>
<keyword evidence="8 9" id="KW-0411">Iron-sulfur</keyword>
<evidence type="ECO:0000256" key="3">
    <source>
        <dbReference type="ARBA" id="ARBA00022485"/>
    </source>
</evidence>
<dbReference type="Gene3D" id="3.20.20.70">
    <property type="entry name" value="Aldolase class I"/>
    <property type="match status" value="1"/>
</dbReference>
<reference evidence="11" key="1">
    <citation type="submission" date="2020-10" db="EMBL/GenBank/DDBJ databases">
        <authorList>
            <person name="Gilroy R."/>
        </authorList>
    </citation>
    <scope>NUCLEOTIDE SEQUENCE</scope>
    <source>
        <strain evidence="11">CHK121-14286</strain>
    </source>
</reference>
<dbReference type="InterPro" id="IPR001989">
    <property type="entry name" value="Radical_activat_CS"/>
</dbReference>
<dbReference type="GO" id="GO:0016829">
    <property type="term" value="F:lyase activity"/>
    <property type="evidence" value="ECO:0007669"/>
    <property type="project" value="UniProtKB-KW"/>
</dbReference>
<comment type="similarity">
    <text evidence="2 9">Belongs to the organic radical-activating enzymes family.</text>
</comment>
<evidence type="ECO:0000256" key="4">
    <source>
        <dbReference type="ARBA" id="ARBA00022691"/>
    </source>
</evidence>
<comment type="function">
    <text evidence="9">Activation of pyruvate formate-lyase under anaerobic conditions by generation of an organic free radical, using S-adenosylmethionine and reduced flavodoxin as cosubstrates to produce 5'-deoxy-adenosine.</text>
</comment>
<dbReference type="SUPFAM" id="SSF102114">
    <property type="entry name" value="Radical SAM enzymes"/>
    <property type="match status" value="1"/>
</dbReference>
<dbReference type="NCBIfam" id="TIGR02493">
    <property type="entry name" value="PFLA"/>
    <property type="match status" value="1"/>
</dbReference>